<feature type="region of interest" description="Disordered" evidence="1">
    <location>
        <begin position="48"/>
        <end position="92"/>
    </location>
</feature>
<feature type="compositionally biased region" description="Low complexity" evidence="1">
    <location>
        <begin position="77"/>
        <end position="88"/>
    </location>
</feature>
<dbReference type="OrthoDB" id="3527108at2759"/>
<accession>A0A1E1L576</accession>
<dbReference type="Proteomes" id="UP000178912">
    <property type="component" value="Unassembled WGS sequence"/>
</dbReference>
<feature type="region of interest" description="Disordered" evidence="1">
    <location>
        <begin position="425"/>
        <end position="449"/>
    </location>
</feature>
<proteinExistence type="predicted"/>
<reference evidence="3" key="1">
    <citation type="submission" date="2016-03" db="EMBL/GenBank/DDBJ databases">
        <authorList>
            <person name="Guldener U."/>
        </authorList>
    </citation>
    <scope>NUCLEOTIDE SEQUENCE [LARGE SCALE GENOMIC DNA]</scope>
    <source>
        <strain evidence="3">04CH-RAC-A.6.1</strain>
    </source>
</reference>
<name>A0A1E1L576_9HELO</name>
<feature type="compositionally biased region" description="Basic residues" evidence="1">
    <location>
        <begin position="428"/>
        <end position="445"/>
    </location>
</feature>
<protein>
    <submittedName>
        <fullName evidence="2">Uncharacterized protein</fullName>
    </submittedName>
</protein>
<organism evidence="2 3">
    <name type="scientific">Rhynchosporium agropyri</name>
    <dbReference type="NCBI Taxonomy" id="914238"/>
    <lineage>
        <taxon>Eukaryota</taxon>
        <taxon>Fungi</taxon>
        <taxon>Dikarya</taxon>
        <taxon>Ascomycota</taxon>
        <taxon>Pezizomycotina</taxon>
        <taxon>Leotiomycetes</taxon>
        <taxon>Helotiales</taxon>
        <taxon>Ploettnerulaceae</taxon>
        <taxon>Rhynchosporium</taxon>
    </lineage>
</organism>
<evidence type="ECO:0000313" key="3">
    <source>
        <dbReference type="Proteomes" id="UP000178912"/>
    </source>
</evidence>
<dbReference type="AlphaFoldDB" id="A0A1E1L576"/>
<evidence type="ECO:0000313" key="2">
    <source>
        <dbReference type="EMBL" id="CZT05702.1"/>
    </source>
</evidence>
<gene>
    <name evidence="2" type="ORF">RAG0_11698</name>
</gene>
<dbReference type="EMBL" id="FJUX01000079">
    <property type="protein sequence ID" value="CZT05702.1"/>
    <property type="molecule type" value="Genomic_DNA"/>
</dbReference>
<keyword evidence="3" id="KW-1185">Reference proteome</keyword>
<evidence type="ECO:0000256" key="1">
    <source>
        <dbReference type="SAM" id="MobiDB-lite"/>
    </source>
</evidence>
<sequence>MLTRRNKYLLCTCIALSLVFLTSTFHYRQNIPDIRHALTEKIHENIPGAVKPSAPVPGPPTDQAITPEHDVDPVPPSSLSTSSVSETPAAASPTHKFKYKPIPSILPDPIVDNFPLAFSFHSSKDLPPIPPWNEPPAKHVPEKTPLFIGFTRNWRLLQQVVVSYITAGWPAEDIYVVENTGVMHSNAKGLLSLQNPFFLNHTRLRLLGVNVLITPTLLSFAQLQNYYIWHSTEKGWQTYFWGHMDIIALSFEDQSFNKTSHSSRDLVDETTSLAGSTDDSDIRAKGEVKMKVNPEEQSYEGFKSLYANCVDALRDATKRDESTGKERNWAIRFFNYDKLALVNVEAFVGLGAWDTQIPFYATDCDMHARIHMAGLEIKEVPAGNLVDVGSSLDDLYTFYRKEDSPPASFVDPQILEKKIQAAEEAKTKAGKGKGKGKGAAKKARATKTGESGRIHELAFENGDVALEDIVPYDTEGKEGESEAAVTNAKQEPRHTLHTPLNPSHSPSLPLNSPSFHQLHTTILAMENSKASSPHGRNVWQARQRGGEGDPFYRDSAGFDRGIAMAIEHGRAVFAEKWGHRDCDVWELGLRAGDAWRVERDW</sequence>